<sequence>MIYTCTLNPSVDYVVHVQDFQLGELNRMSLDVKYPGGKGINVSRVLKRAGVESKALGFIGGFTGSYVEEFLKEEGISTNFIHVNDDSRINIKLKTDETETEINGQGPEVSNDQVRQLIKQVETLQNDDVLVLAGSIPSSLPSDFYSKLTKIAKKQGAKVVVDASGKVLLDIVEQGPFFIKPNHHELGELFDVTIKTPEEAIPYGQRLLELGAENVAISMAGKGALLITKEAIYQASVPKGTVKNSVGAGDSLVAGFLADYLQKGDVVEAFRTGVATGSATAFSLELCTQEDVERLIPKVEIKKFRLGVVLA</sequence>
<dbReference type="GO" id="GO:0005988">
    <property type="term" value="P:lactose metabolic process"/>
    <property type="evidence" value="ECO:0007669"/>
    <property type="project" value="UniProtKB-KW"/>
</dbReference>
<keyword evidence="3 7" id="KW-0547">Nucleotide-binding</keyword>
<dbReference type="AlphaFoldDB" id="A0A6H1PC83"/>
<dbReference type="CDD" id="cd01164">
    <property type="entry name" value="FruK_PfkB_like"/>
    <property type="match status" value="1"/>
</dbReference>
<evidence type="ECO:0000256" key="1">
    <source>
        <dbReference type="ARBA" id="ARBA00005380"/>
    </source>
</evidence>
<evidence type="ECO:0000256" key="3">
    <source>
        <dbReference type="ARBA" id="ARBA00022741"/>
    </source>
</evidence>
<gene>
    <name evidence="10" type="primary">pfkB</name>
    <name evidence="10" type="ORF">HFZ78_19555</name>
</gene>
<evidence type="ECO:0000313" key="10">
    <source>
        <dbReference type="EMBL" id="QIZ11032.1"/>
    </source>
</evidence>
<feature type="domain" description="Carbohydrate kinase PfkB" evidence="9">
    <location>
        <begin position="7"/>
        <end position="283"/>
    </location>
</feature>
<evidence type="ECO:0000256" key="2">
    <source>
        <dbReference type="ARBA" id="ARBA00022679"/>
    </source>
</evidence>
<dbReference type="EMBL" id="CP051128">
    <property type="protein sequence ID" value="QIZ11032.1"/>
    <property type="molecule type" value="Genomic_DNA"/>
</dbReference>
<dbReference type="GO" id="GO:2001059">
    <property type="term" value="P:D-tagatose 6-phosphate catabolic process"/>
    <property type="evidence" value="ECO:0007669"/>
    <property type="project" value="UniProtKB-UniPathway"/>
</dbReference>
<dbReference type="GO" id="GO:0016052">
    <property type="term" value="P:carbohydrate catabolic process"/>
    <property type="evidence" value="ECO:0007669"/>
    <property type="project" value="UniProtKB-ARBA"/>
</dbReference>
<dbReference type="InterPro" id="IPR011611">
    <property type="entry name" value="PfkB_dom"/>
</dbReference>
<dbReference type="InterPro" id="IPR002173">
    <property type="entry name" value="Carboh/pur_kinase_PfkB_CS"/>
</dbReference>
<dbReference type="GO" id="GO:0008662">
    <property type="term" value="F:1-phosphofructokinase activity"/>
    <property type="evidence" value="ECO:0007669"/>
    <property type="project" value="UniProtKB-UniRule"/>
</dbReference>
<evidence type="ECO:0000259" key="9">
    <source>
        <dbReference type="Pfam" id="PF00294"/>
    </source>
</evidence>
<dbReference type="PANTHER" id="PTHR46566:SF1">
    <property type="entry name" value="1-PHOSPHOFRUCTOKINASE"/>
    <property type="match status" value="1"/>
</dbReference>
<dbReference type="NCBIfam" id="TIGR03828">
    <property type="entry name" value="pfkB"/>
    <property type="match status" value="1"/>
</dbReference>
<dbReference type="GO" id="GO:0005829">
    <property type="term" value="C:cytosol"/>
    <property type="evidence" value="ECO:0007669"/>
    <property type="project" value="TreeGrafter"/>
</dbReference>
<evidence type="ECO:0000256" key="6">
    <source>
        <dbReference type="ARBA" id="ARBA00047745"/>
    </source>
</evidence>
<comment type="function">
    <text evidence="8">Catalyzes the ATP-dependent phosphorylation of fructose-l-phosphate to fructose-l,6-bisphosphate.</text>
</comment>
<accession>A0A6H1PC83</accession>
<dbReference type="Pfam" id="PF00294">
    <property type="entry name" value="PfkB"/>
    <property type="match status" value="1"/>
</dbReference>
<dbReference type="Gene3D" id="3.40.1190.20">
    <property type="match status" value="1"/>
</dbReference>
<keyword evidence="7" id="KW-0423">Lactose metabolism</keyword>
<evidence type="ECO:0000256" key="5">
    <source>
        <dbReference type="ARBA" id="ARBA00022840"/>
    </source>
</evidence>
<keyword evidence="5 7" id="KW-0067">ATP-binding</keyword>
<comment type="similarity">
    <text evidence="1">Belongs to the carbohydrate kinase pfkB family.</text>
</comment>
<organism evidence="10 11">
    <name type="scientific">Priestia megaterium</name>
    <name type="common">Bacillus megaterium</name>
    <dbReference type="NCBI Taxonomy" id="1404"/>
    <lineage>
        <taxon>Bacteria</taxon>
        <taxon>Bacillati</taxon>
        <taxon>Bacillota</taxon>
        <taxon>Bacilli</taxon>
        <taxon>Bacillales</taxon>
        <taxon>Bacillaceae</taxon>
        <taxon>Priestia</taxon>
    </lineage>
</organism>
<comment type="catalytic activity">
    <reaction evidence="6 8">
        <text>beta-D-fructose 1-phosphate + ATP = beta-D-fructose 1,6-bisphosphate + ADP + H(+)</text>
        <dbReference type="Rhea" id="RHEA:14213"/>
        <dbReference type="ChEBI" id="CHEBI:15378"/>
        <dbReference type="ChEBI" id="CHEBI:30616"/>
        <dbReference type="ChEBI" id="CHEBI:32966"/>
        <dbReference type="ChEBI" id="CHEBI:138881"/>
        <dbReference type="ChEBI" id="CHEBI:456216"/>
        <dbReference type="EC" id="2.7.1.56"/>
    </reaction>
</comment>
<keyword evidence="4 8" id="KW-0418">Kinase</keyword>
<keyword evidence="2 7" id="KW-0808">Transferase</keyword>
<name>A0A6H1PC83_PRIMG</name>
<dbReference type="Proteomes" id="UP000501868">
    <property type="component" value="Chromosome"/>
</dbReference>
<dbReference type="NCBIfam" id="TIGR03168">
    <property type="entry name" value="1-PFK"/>
    <property type="match status" value="1"/>
</dbReference>
<dbReference type="GO" id="GO:0005524">
    <property type="term" value="F:ATP binding"/>
    <property type="evidence" value="ECO:0007669"/>
    <property type="project" value="UniProtKB-UniRule"/>
</dbReference>
<dbReference type="InterPro" id="IPR017583">
    <property type="entry name" value="Tagatose/fructose_Pkinase"/>
</dbReference>
<dbReference type="PROSITE" id="PS00584">
    <property type="entry name" value="PFKB_KINASES_2"/>
    <property type="match status" value="1"/>
</dbReference>
<dbReference type="SUPFAM" id="SSF53613">
    <property type="entry name" value="Ribokinase-like"/>
    <property type="match status" value="1"/>
</dbReference>
<evidence type="ECO:0000313" key="11">
    <source>
        <dbReference type="Proteomes" id="UP000501868"/>
    </source>
</evidence>
<evidence type="ECO:0000256" key="8">
    <source>
        <dbReference type="RuleBase" id="RU369061"/>
    </source>
</evidence>
<comment type="similarity">
    <text evidence="7">Belongs to the carbohydrate kinase PfkB family. LacC subfamily.</text>
</comment>
<dbReference type="PANTHER" id="PTHR46566">
    <property type="entry name" value="1-PHOSPHOFRUCTOKINASE-RELATED"/>
    <property type="match status" value="1"/>
</dbReference>
<dbReference type="GO" id="GO:0009024">
    <property type="term" value="F:tagatose-6-phosphate kinase activity"/>
    <property type="evidence" value="ECO:0007669"/>
    <property type="project" value="UniProtKB-EC"/>
</dbReference>
<comment type="catalytic activity">
    <reaction evidence="7">
        <text>D-tagatofuranose 6-phosphate + ATP = D-tagatofuranose 1,6-bisphosphate + ADP + H(+)</text>
        <dbReference type="Rhea" id="RHEA:12420"/>
        <dbReference type="ChEBI" id="CHEBI:15378"/>
        <dbReference type="ChEBI" id="CHEBI:30616"/>
        <dbReference type="ChEBI" id="CHEBI:58694"/>
        <dbReference type="ChEBI" id="CHEBI:58695"/>
        <dbReference type="ChEBI" id="CHEBI:456216"/>
        <dbReference type="EC" id="2.7.1.144"/>
    </reaction>
</comment>
<reference evidence="10 11" key="1">
    <citation type="submission" date="2020-04" db="EMBL/GenBank/DDBJ databases">
        <title>Genome-Wide Identification of 5-Methylcytosine Sites in Bacterial Genomes By High-Throughput Sequencing of MspJI Restriction Fragments.</title>
        <authorList>
            <person name="Wu V."/>
        </authorList>
    </citation>
    <scope>NUCLEOTIDE SEQUENCE [LARGE SCALE GENOMIC DNA]</scope>
    <source>
        <strain evidence="10 11">S2</strain>
    </source>
</reference>
<dbReference type="UniPathway" id="UPA00704">
    <property type="reaction ID" value="UER00715"/>
</dbReference>
<proteinExistence type="inferred from homology"/>
<reference evidence="10 11" key="2">
    <citation type="submission" date="2020-04" db="EMBL/GenBank/DDBJ databases">
        <authorList>
            <person name="Fomenkov A."/>
            <person name="Anton B.P."/>
            <person name="Roberts R.J."/>
        </authorList>
    </citation>
    <scope>NUCLEOTIDE SEQUENCE [LARGE SCALE GENOMIC DNA]</scope>
    <source>
        <strain evidence="10 11">S2</strain>
    </source>
</reference>
<evidence type="ECO:0000256" key="4">
    <source>
        <dbReference type="ARBA" id="ARBA00022777"/>
    </source>
</evidence>
<dbReference type="InterPro" id="IPR022463">
    <property type="entry name" value="1-PFruKinase"/>
</dbReference>
<dbReference type="PIRSF" id="PIRSF000535">
    <property type="entry name" value="1PFK/6PFK/LacC"/>
    <property type="match status" value="1"/>
</dbReference>
<dbReference type="FunFam" id="3.40.1190.20:FF:000001">
    <property type="entry name" value="Phosphofructokinase"/>
    <property type="match status" value="1"/>
</dbReference>
<dbReference type="GO" id="GO:0044281">
    <property type="term" value="P:small molecule metabolic process"/>
    <property type="evidence" value="ECO:0007669"/>
    <property type="project" value="UniProtKB-ARBA"/>
</dbReference>
<protein>
    <recommendedName>
        <fullName evidence="7">Tagatose-6-phosphate kinase</fullName>
        <ecNumber evidence="7">2.7.1.144</ecNumber>
    </recommendedName>
</protein>
<evidence type="ECO:0000256" key="7">
    <source>
        <dbReference type="PIRNR" id="PIRNR000535"/>
    </source>
</evidence>
<dbReference type="InterPro" id="IPR029056">
    <property type="entry name" value="Ribokinase-like"/>
</dbReference>
<dbReference type="EC" id="2.7.1.144" evidence="7"/>
<comment type="pathway">
    <text evidence="7">Carbohydrate metabolism; D-tagatose 6-phosphate degradation; D-glyceraldehyde 3-phosphate and glycerone phosphate from D-tagatose 6-phosphate: step 1/2.</text>
</comment>